<dbReference type="Proteomes" id="UP000002706">
    <property type="component" value="Chromosome"/>
</dbReference>
<dbReference type="Pfam" id="PF06940">
    <property type="entry name" value="DUF1287"/>
    <property type="match status" value="1"/>
</dbReference>
<dbReference type="InParanoid" id="Q3AA40"/>
<dbReference type="RefSeq" id="WP_011345067.1">
    <property type="nucleotide sequence ID" value="NC_007503.1"/>
</dbReference>
<gene>
    <name evidence="1" type="ordered locus">CHY_2180</name>
</gene>
<evidence type="ECO:0000313" key="1">
    <source>
        <dbReference type="EMBL" id="ABB15932.1"/>
    </source>
</evidence>
<evidence type="ECO:0000313" key="2">
    <source>
        <dbReference type="Proteomes" id="UP000002706"/>
    </source>
</evidence>
<reference evidence="1 2" key="1">
    <citation type="journal article" date="2005" name="PLoS Genet.">
        <title>Life in hot carbon monoxide: the complete genome sequence of Carboxydothermus hydrogenoformans Z-2901.</title>
        <authorList>
            <person name="Wu M."/>
            <person name="Ren Q."/>
            <person name="Durkin A.S."/>
            <person name="Daugherty S.C."/>
            <person name="Brinkac L.M."/>
            <person name="Dodson R.J."/>
            <person name="Madupu R."/>
            <person name="Sullivan S.A."/>
            <person name="Kolonay J.F."/>
            <person name="Haft D.H."/>
            <person name="Nelson W.C."/>
            <person name="Tallon L.J."/>
            <person name="Jones K.M."/>
            <person name="Ulrich L.E."/>
            <person name="Gonzalez J.M."/>
            <person name="Zhulin I.B."/>
            <person name="Robb F.T."/>
            <person name="Eisen J.A."/>
        </authorList>
    </citation>
    <scope>NUCLEOTIDE SEQUENCE [LARGE SCALE GENOMIC DNA]</scope>
    <source>
        <strain evidence="2">ATCC BAA-161 / DSM 6008 / Z-2901</strain>
    </source>
</reference>
<proteinExistence type="predicted"/>
<dbReference type="EMBL" id="CP000141">
    <property type="protein sequence ID" value="ABB15932.1"/>
    <property type="molecule type" value="Genomic_DNA"/>
</dbReference>
<dbReference type="KEGG" id="chy:CHY_2180"/>
<organism evidence="1 2">
    <name type="scientific">Carboxydothermus hydrogenoformans (strain ATCC BAA-161 / DSM 6008 / Z-2901)</name>
    <dbReference type="NCBI Taxonomy" id="246194"/>
    <lineage>
        <taxon>Bacteria</taxon>
        <taxon>Bacillati</taxon>
        <taxon>Bacillota</taxon>
        <taxon>Clostridia</taxon>
        <taxon>Thermoanaerobacterales</taxon>
        <taxon>Thermoanaerobacteraceae</taxon>
        <taxon>Carboxydothermus</taxon>
    </lineage>
</organism>
<accession>Q3AA40</accession>
<sequence length="230" mass="26526">MSKKLLLIILIFLALSVSIFYRDGFVLKYSYYTLKEAFGPKVKVEKVVIRHDQDGDGLYDLDDIVQGARLEVARKPRYKSAYYRGGYPPDNEGVCTDVIWRAFKNAGYDLKEMVDQDIKEHPEAYPRVGGKPDPNIDFRRVPNLDVFFRRHAQSLTLKLIPGDPKNLKEWQGGDIVVFKNPQHIAIISDKRRPDGVPFIIHNAGPYPREADELLWWLPGIVGHYRFPLKN</sequence>
<dbReference type="AlphaFoldDB" id="Q3AA40"/>
<name>Q3AA40_CARHZ</name>
<dbReference type="OrthoDB" id="114026at2"/>
<dbReference type="HOGENOM" id="CLU_079833_1_1_9"/>
<dbReference type="PIRSF" id="PIRSF011444">
    <property type="entry name" value="DUF1287"/>
    <property type="match status" value="1"/>
</dbReference>
<protein>
    <submittedName>
        <fullName evidence="1">Conserved domain protein</fullName>
    </submittedName>
</protein>
<dbReference type="STRING" id="246194.CHY_2180"/>
<keyword evidence="2" id="KW-1185">Reference proteome</keyword>
<dbReference type="eggNOG" id="COG3738">
    <property type="taxonomic scope" value="Bacteria"/>
</dbReference>
<dbReference type="InterPro" id="IPR009706">
    <property type="entry name" value="DUF1287"/>
</dbReference>